<dbReference type="EMBL" id="FKLO01000081">
    <property type="protein sequence ID" value="SAM72025.1"/>
    <property type="molecule type" value="Genomic_DNA"/>
</dbReference>
<evidence type="ECO:0000259" key="6">
    <source>
        <dbReference type="Pfam" id="PF25944"/>
    </source>
</evidence>
<dbReference type="AlphaFoldDB" id="A0A1C3H751"/>
<sequence length="446" mass="47665">MAQYSKVSGLTYNAVYNTRFFQHFNEEIMMEIRVRFLAVALSAATLFVPAVAQEKQGGEKKEGNAPPAAAQQQKPPPAKVMVVKPQTVIVTENLPARLEASREAVIQPQVSGIVQKRLFEEGSLVRAGQQLYQIDDAVYQANLQSAKAQLSLAQANKALAQSTANRYAPLVKEKAVSRQTYDQALTEVKVASANIMVAEAAIKQAEINVQYAKVLAPISGVIGKSNVSEGALVAPGSTANMAKIQQLDPLYVNITQSAANLMRIKKEFQSGALKGVDFTVQITLDDGTPYPHKGRMLFADQTVDASTGELLLRAEVPNPDGLLLPGLYVRADIPQSQFHNAYLVPQAAVTRGKTDTLRVVAEDGSFAPREVKIAGTQKNQWIITDGLKPGERVMIDTLSQLMGGATHITPVVVNADGQPAAQPQAAAPAKAADGKPADAAKPASAH</sequence>
<gene>
    <name evidence="8" type="ORF">CHUV0807_2414</name>
</gene>
<dbReference type="GO" id="GO:0022857">
    <property type="term" value="F:transmembrane transporter activity"/>
    <property type="evidence" value="ECO:0007669"/>
    <property type="project" value="InterPro"/>
</dbReference>
<evidence type="ECO:0000256" key="2">
    <source>
        <dbReference type="ARBA" id="ARBA00009477"/>
    </source>
</evidence>
<dbReference type="Proteomes" id="UP000190837">
    <property type="component" value="Unassembled WGS sequence"/>
</dbReference>
<dbReference type="NCBIfam" id="TIGR01730">
    <property type="entry name" value="RND_mfp"/>
    <property type="match status" value="1"/>
</dbReference>
<dbReference type="PANTHER" id="PTHR30158">
    <property type="entry name" value="ACRA/E-RELATED COMPONENT OF DRUG EFFLUX TRANSPORTER"/>
    <property type="match status" value="1"/>
</dbReference>
<dbReference type="InterPro" id="IPR058626">
    <property type="entry name" value="MdtA-like_b-barrel"/>
</dbReference>
<dbReference type="Pfam" id="PF25967">
    <property type="entry name" value="RND-MFP_C"/>
    <property type="match status" value="1"/>
</dbReference>
<feature type="domain" description="Multidrug resistance protein MdtA-like barrel-sandwich hybrid" evidence="5">
    <location>
        <begin position="103"/>
        <end position="244"/>
    </location>
</feature>
<evidence type="ECO:0000313" key="8">
    <source>
        <dbReference type="EMBL" id="SAM72025.1"/>
    </source>
</evidence>
<feature type="compositionally biased region" description="Low complexity" evidence="3">
    <location>
        <begin position="65"/>
        <end position="78"/>
    </location>
</feature>
<dbReference type="Pfam" id="PF25944">
    <property type="entry name" value="Beta-barrel_RND"/>
    <property type="match status" value="1"/>
</dbReference>
<feature type="region of interest" description="Disordered" evidence="3">
    <location>
        <begin position="419"/>
        <end position="446"/>
    </location>
</feature>
<organism evidence="8 9">
    <name type="scientific">Cardiobacterium hominis</name>
    <dbReference type="NCBI Taxonomy" id="2718"/>
    <lineage>
        <taxon>Bacteria</taxon>
        <taxon>Pseudomonadati</taxon>
        <taxon>Pseudomonadota</taxon>
        <taxon>Gammaproteobacteria</taxon>
        <taxon>Cardiobacteriales</taxon>
        <taxon>Cardiobacteriaceae</taxon>
        <taxon>Cardiobacterium</taxon>
    </lineage>
</organism>
<dbReference type="Pfam" id="PF25876">
    <property type="entry name" value="HH_MFP_RND"/>
    <property type="match status" value="1"/>
</dbReference>
<evidence type="ECO:0000256" key="3">
    <source>
        <dbReference type="SAM" id="MobiDB-lite"/>
    </source>
</evidence>
<proteinExistence type="inferred from homology"/>
<evidence type="ECO:0000259" key="5">
    <source>
        <dbReference type="Pfam" id="PF25917"/>
    </source>
</evidence>
<evidence type="ECO:0000313" key="9">
    <source>
        <dbReference type="Proteomes" id="UP000190837"/>
    </source>
</evidence>
<reference evidence="9" key="1">
    <citation type="submission" date="2016-04" db="EMBL/GenBank/DDBJ databases">
        <authorList>
            <person name="Tagini F."/>
        </authorList>
    </citation>
    <scope>NUCLEOTIDE SEQUENCE [LARGE SCALE GENOMIC DNA]</scope>
    <source>
        <strain evidence="9">CHUV0807</strain>
    </source>
</reference>
<dbReference type="SUPFAM" id="SSF111369">
    <property type="entry name" value="HlyD-like secretion proteins"/>
    <property type="match status" value="1"/>
</dbReference>
<dbReference type="Gene3D" id="2.40.420.20">
    <property type="match status" value="1"/>
</dbReference>
<feature type="domain" description="Multidrug resistance protein MdtA-like beta-barrel" evidence="6">
    <location>
        <begin position="249"/>
        <end position="333"/>
    </location>
</feature>
<dbReference type="InterPro" id="IPR058627">
    <property type="entry name" value="MdtA-like_C"/>
</dbReference>
<protein>
    <submittedName>
        <fullName evidence="8">RND efflux system, membrane fusion protein CmeA</fullName>
    </submittedName>
</protein>
<dbReference type="PANTHER" id="PTHR30158:SF3">
    <property type="entry name" value="MULTIDRUG EFFLUX PUMP SUBUNIT ACRA-RELATED"/>
    <property type="match status" value="1"/>
</dbReference>
<feature type="region of interest" description="Disordered" evidence="3">
    <location>
        <begin position="57"/>
        <end position="78"/>
    </location>
</feature>
<feature type="compositionally biased region" description="Low complexity" evidence="3">
    <location>
        <begin position="419"/>
        <end position="431"/>
    </location>
</feature>
<dbReference type="Gene3D" id="1.10.287.470">
    <property type="entry name" value="Helix hairpin bin"/>
    <property type="match status" value="1"/>
</dbReference>
<dbReference type="GO" id="GO:0046677">
    <property type="term" value="P:response to antibiotic"/>
    <property type="evidence" value="ECO:0007669"/>
    <property type="project" value="TreeGrafter"/>
</dbReference>
<comment type="subcellular location">
    <subcellularLocation>
        <location evidence="1">Cell inner membrane</location>
        <topology evidence="1">Lipid-anchor</topology>
    </subcellularLocation>
</comment>
<feature type="domain" description="Multidrug resistance protein MdtA-like alpha-helical hairpin" evidence="4">
    <location>
        <begin position="143"/>
        <end position="212"/>
    </location>
</feature>
<dbReference type="Pfam" id="PF25917">
    <property type="entry name" value="BSH_RND"/>
    <property type="match status" value="1"/>
</dbReference>
<dbReference type="InterPro" id="IPR006143">
    <property type="entry name" value="RND_pump_MFP"/>
</dbReference>
<evidence type="ECO:0000256" key="1">
    <source>
        <dbReference type="ARBA" id="ARBA00004519"/>
    </source>
</evidence>
<dbReference type="Gene3D" id="2.40.30.170">
    <property type="match status" value="1"/>
</dbReference>
<dbReference type="GO" id="GO:0005886">
    <property type="term" value="C:plasma membrane"/>
    <property type="evidence" value="ECO:0007669"/>
    <property type="project" value="UniProtKB-SubCell"/>
</dbReference>
<accession>A0A1C3H751</accession>
<dbReference type="InterPro" id="IPR058624">
    <property type="entry name" value="MdtA-like_HH"/>
</dbReference>
<evidence type="ECO:0000259" key="7">
    <source>
        <dbReference type="Pfam" id="PF25967"/>
    </source>
</evidence>
<name>A0A1C3H751_9GAMM</name>
<dbReference type="Gene3D" id="2.40.50.100">
    <property type="match status" value="1"/>
</dbReference>
<dbReference type="InterPro" id="IPR058625">
    <property type="entry name" value="MdtA-like_BSH"/>
</dbReference>
<evidence type="ECO:0000259" key="4">
    <source>
        <dbReference type="Pfam" id="PF25876"/>
    </source>
</evidence>
<feature type="domain" description="Multidrug resistance protein MdtA-like C-terminal permuted SH3" evidence="7">
    <location>
        <begin position="340"/>
        <end position="398"/>
    </location>
</feature>
<comment type="similarity">
    <text evidence="2">Belongs to the membrane fusion protein (MFP) (TC 8.A.1) family.</text>
</comment>